<dbReference type="InterPro" id="IPR029006">
    <property type="entry name" value="ADF-H/Gelsolin-like_dom_sf"/>
</dbReference>
<feature type="region of interest" description="Disordered" evidence="1">
    <location>
        <begin position="83"/>
        <end position="141"/>
    </location>
</feature>
<dbReference type="SUPFAM" id="SSF55753">
    <property type="entry name" value="Actin depolymerizing proteins"/>
    <property type="match status" value="1"/>
</dbReference>
<feature type="compositionally biased region" description="Acidic residues" evidence="1">
    <location>
        <begin position="119"/>
        <end position="133"/>
    </location>
</feature>
<name>A0AA35WKK0_GEOBA</name>
<proteinExistence type="predicted"/>
<protein>
    <submittedName>
        <fullName evidence="2">Uncharacterized protein</fullName>
    </submittedName>
</protein>
<dbReference type="Gene3D" id="3.40.20.10">
    <property type="entry name" value="Severin"/>
    <property type="match status" value="1"/>
</dbReference>
<dbReference type="AlphaFoldDB" id="A0AA35WKK0"/>
<reference evidence="2" key="1">
    <citation type="submission" date="2023-03" db="EMBL/GenBank/DDBJ databases">
        <authorList>
            <person name="Steffen K."/>
            <person name="Cardenas P."/>
        </authorList>
    </citation>
    <scope>NUCLEOTIDE SEQUENCE</scope>
</reference>
<sequence length="161" mass="18563">MHFKWPWKALGVEFRFQYNLSPSVRSTFACNRVHPNSSTKWVIKDNDNVVVAETEQGLFYSQEAYVVRWSYRITVVKELEGLSPGSGMFARERKMQQAAKDREVKDAQTNKSARGNDSSDTESEDEKEEGDDDESKRRLESGGRDKVAYFFWQGEMADSND</sequence>
<feature type="compositionally biased region" description="Basic and acidic residues" evidence="1">
    <location>
        <begin position="90"/>
        <end position="108"/>
    </location>
</feature>
<evidence type="ECO:0000313" key="2">
    <source>
        <dbReference type="EMBL" id="CAI8023799.1"/>
    </source>
</evidence>
<keyword evidence="3" id="KW-1185">Reference proteome</keyword>
<evidence type="ECO:0000256" key="1">
    <source>
        <dbReference type="SAM" id="MobiDB-lite"/>
    </source>
</evidence>
<dbReference type="Proteomes" id="UP001174909">
    <property type="component" value="Unassembled WGS sequence"/>
</dbReference>
<dbReference type="EMBL" id="CASHTH010002031">
    <property type="protein sequence ID" value="CAI8023799.1"/>
    <property type="molecule type" value="Genomic_DNA"/>
</dbReference>
<accession>A0AA35WKK0</accession>
<organism evidence="2 3">
    <name type="scientific">Geodia barretti</name>
    <name type="common">Barrett's horny sponge</name>
    <dbReference type="NCBI Taxonomy" id="519541"/>
    <lineage>
        <taxon>Eukaryota</taxon>
        <taxon>Metazoa</taxon>
        <taxon>Porifera</taxon>
        <taxon>Demospongiae</taxon>
        <taxon>Heteroscleromorpha</taxon>
        <taxon>Tetractinellida</taxon>
        <taxon>Astrophorina</taxon>
        <taxon>Geodiidae</taxon>
        <taxon>Geodia</taxon>
    </lineage>
</organism>
<comment type="caution">
    <text evidence="2">The sequence shown here is derived from an EMBL/GenBank/DDBJ whole genome shotgun (WGS) entry which is preliminary data.</text>
</comment>
<gene>
    <name evidence="2" type="ORF">GBAR_LOCUS13894</name>
</gene>
<evidence type="ECO:0000313" key="3">
    <source>
        <dbReference type="Proteomes" id="UP001174909"/>
    </source>
</evidence>